<dbReference type="PANTHER" id="PTHR43568">
    <property type="entry name" value="P PROTEIN"/>
    <property type="match status" value="1"/>
</dbReference>
<protein>
    <submittedName>
        <fullName evidence="8">Transporter, YbiR family</fullName>
    </submittedName>
</protein>
<keyword evidence="2" id="KW-0813">Transport</keyword>
<keyword evidence="3 6" id="KW-0812">Transmembrane</keyword>
<gene>
    <name evidence="8" type="ORF">SAMN05216447_1147</name>
</gene>
<organism evidence="8 9">
    <name type="scientific">Parafannyhessea umbonata</name>
    <dbReference type="NCBI Taxonomy" id="604330"/>
    <lineage>
        <taxon>Bacteria</taxon>
        <taxon>Bacillati</taxon>
        <taxon>Actinomycetota</taxon>
        <taxon>Coriobacteriia</taxon>
        <taxon>Coriobacteriales</taxon>
        <taxon>Atopobiaceae</taxon>
        <taxon>Parafannyhessea</taxon>
    </lineage>
</organism>
<evidence type="ECO:0000256" key="5">
    <source>
        <dbReference type="ARBA" id="ARBA00023136"/>
    </source>
</evidence>
<keyword evidence="9" id="KW-1185">Reference proteome</keyword>
<feature type="transmembrane region" description="Helical" evidence="6">
    <location>
        <begin position="361"/>
        <end position="383"/>
    </location>
</feature>
<accession>A0A1H6K2T8</accession>
<evidence type="ECO:0000256" key="2">
    <source>
        <dbReference type="ARBA" id="ARBA00022448"/>
    </source>
</evidence>
<dbReference type="InterPro" id="IPR051475">
    <property type="entry name" value="Diverse_Ion_Transporter"/>
</dbReference>
<evidence type="ECO:0000313" key="8">
    <source>
        <dbReference type="EMBL" id="SEH69566.1"/>
    </source>
</evidence>
<feature type="domain" description="Citrate transporter-like" evidence="7">
    <location>
        <begin position="17"/>
        <end position="320"/>
    </location>
</feature>
<dbReference type="EMBL" id="FNWT01000014">
    <property type="protein sequence ID" value="SEH69566.1"/>
    <property type="molecule type" value="Genomic_DNA"/>
</dbReference>
<feature type="transmembrane region" description="Helical" evidence="6">
    <location>
        <begin position="285"/>
        <end position="306"/>
    </location>
</feature>
<evidence type="ECO:0000259" key="7">
    <source>
        <dbReference type="Pfam" id="PF03600"/>
    </source>
</evidence>
<feature type="transmembrane region" description="Helical" evidence="6">
    <location>
        <begin position="255"/>
        <end position="273"/>
    </location>
</feature>
<feature type="transmembrane region" description="Helical" evidence="6">
    <location>
        <begin position="85"/>
        <end position="110"/>
    </location>
</feature>
<name>A0A1H6K2T8_9ACTN</name>
<evidence type="ECO:0000256" key="6">
    <source>
        <dbReference type="SAM" id="Phobius"/>
    </source>
</evidence>
<feature type="transmembrane region" description="Helical" evidence="6">
    <location>
        <begin position="45"/>
        <end position="64"/>
    </location>
</feature>
<dbReference type="PANTHER" id="PTHR43568:SF1">
    <property type="entry name" value="P PROTEIN"/>
    <property type="match status" value="1"/>
</dbReference>
<comment type="subcellular location">
    <subcellularLocation>
        <location evidence="1">Membrane</location>
        <topology evidence="1">Multi-pass membrane protein</topology>
    </subcellularLocation>
</comment>
<evidence type="ECO:0000256" key="4">
    <source>
        <dbReference type="ARBA" id="ARBA00022989"/>
    </source>
</evidence>
<dbReference type="Pfam" id="PF03600">
    <property type="entry name" value="CitMHS"/>
    <property type="match status" value="1"/>
</dbReference>
<sequence length="384" mass="41004">MFDRITSFVRQQLMLCIALAAAAVTTTIAGTGPSEVAQSIDYRVLALLLCLMTSVAGLVGCGVLDRMARQLLGRARSTRTLRLALVLLPFFCSMLVTNDVALLIFVPFAITSLRMAGRQDELAHLAACQAVSANLGSMVTPIGNPQNLFLYLRFGIDPIEIFLAIAPYALLSLVLLVTLCVARRSQAVEKYVAPSGATGTEPKPSSAEGNGSRRCLLPMYLALFSLSILTALRAVPWQLTLPMVLLAVLALDRHALSKVDWALLGTFACFFVFSHNMARIEAVTLVLGSAMGTAPFLTSLGASQVISNVPAAMLLSGFVQSWRPLLLGVDLGGLGTPVASLASLIAFRIYRMSPHSSARRFMLPFAALNVALLACLCLLYLAIG</sequence>
<keyword evidence="4 6" id="KW-1133">Transmembrane helix</keyword>
<evidence type="ECO:0000256" key="1">
    <source>
        <dbReference type="ARBA" id="ARBA00004141"/>
    </source>
</evidence>
<dbReference type="Proteomes" id="UP000199135">
    <property type="component" value="Unassembled WGS sequence"/>
</dbReference>
<feature type="transmembrane region" description="Helical" evidence="6">
    <location>
        <begin position="161"/>
        <end position="182"/>
    </location>
</feature>
<proteinExistence type="predicted"/>
<dbReference type="InterPro" id="IPR004680">
    <property type="entry name" value="Cit_transptr-like_dom"/>
</dbReference>
<feature type="transmembrane region" description="Helical" evidence="6">
    <location>
        <begin position="215"/>
        <end position="235"/>
    </location>
</feature>
<feature type="transmembrane region" description="Helical" evidence="6">
    <location>
        <begin position="326"/>
        <end position="349"/>
    </location>
</feature>
<keyword evidence="5 6" id="KW-0472">Membrane</keyword>
<evidence type="ECO:0000256" key="3">
    <source>
        <dbReference type="ARBA" id="ARBA00022692"/>
    </source>
</evidence>
<reference evidence="8 9" key="1">
    <citation type="submission" date="2016-10" db="EMBL/GenBank/DDBJ databases">
        <authorList>
            <person name="Varghese N."/>
            <person name="Submissions S."/>
        </authorList>
    </citation>
    <scope>NUCLEOTIDE SEQUENCE [LARGE SCALE GENOMIC DNA]</scope>
    <source>
        <strain evidence="8 9">WCP15</strain>
    </source>
</reference>
<comment type="caution">
    <text evidence="8">The sequence shown here is derived from an EMBL/GenBank/DDBJ whole genome shotgun (WGS) entry which is preliminary data.</text>
</comment>
<dbReference type="RefSeq" id="WP_078687701.1">
    <property type="nucleotide sequence ID" value="NZ_FNWT01000014.1"/>
</dbReference>
<evidence type="ECO:0000313" key="9">
    <source>
        <dbReference type="Proteomes" id="UP000199135"/>
    </source>
</evidence>